<reference evidence="2" key="4">
    <citation type="submission" date="2024-02" db="EMBL/GenBank/DDBJ databases">
        <title>Comparative genomics of Cryptococcus and Kwoniella reveals pathogenesis evolution and contrasting modes of karyotype evolution via chromosome fusion or intercentromeric recombination.</title>
        <authorList>
            <person name="Coelho M.A."/>
            <person name="David-Palma M."/>
            <person name="Shea T."/>
            <person name="Bowers K."/>
            <person name="McGinley-Smith S."/>
            <person name="Mohammad A.W."/>
            <person name="Gnirke A."/>
            <person name="Yurkov A.M."/>
            <person name="Nowrousian M."/>
            <person name="Sun S."/>
            <person name="Cuomo C.A."/>
            <person name="Heitman J."/>
        </authorList>
    </citation>
    <scope>NUCLEOTIDE SEQUENCE</scope>
    <source>
        <strain evidence="2">CBS 10737</strain>
    </source>
</reference>
<proteinExistence type="predicted"/>
<dbReference type="Proteomes" id="UP000094020">
    <property type="component" value="Chromosome 4"/>
</dbReference>
<keyword evidence="3" id="KW-1185">Reference proteome</keyword>
<evidence type="ECO:0000313" key="1">
    <source>
        <dbReference type="EMBL" id="OCF52132.1"/>
    </source>
</evidence>
<accession>A0A1B9I951</accession>
<reference evidence="2" key="2">
    <citation type="submission" date="2013-07" db="EMBL/GenBank/DDBJ databases">
        <authorList>
            <consortium name="The Broad Institute Genome Sequencing Platform"/>
            <person name="Cuomo C."/>
            <person name="Litvintseva A."/>
            <person name="Chen Y."/>
            <person name="Heitman J."/>
            <person name="Sun S."/>
            <person name="Springer D."/>
            <person name="Dromer F."/>
            <person name="Young S.K."/>
            <person name="Zeng Q."/>
            <person name="Gargeya S."/>
            <person name="Fitzgerald M."/>
            <person name="Abouelleil A."/>
            <person name="Alvarado L."/>
            <person name="Berlin A.M."/>
            <person name="Chapman S.B."/>
            <person name="Dewar J."/>
            <person name="Goldberg J."/>
            <person name="Griggs A."/>
            <person name="Gujja S."/>
            <person name="Hansen M."/>
            <person name="Howarth C."/>
            <person name="Imamovic A."/>
            <person name="Larimer J."/>
            <person name="McCowan C."/>
            <person name="Murphy C."/>
            <person name="Pearson M."/>
            <person name="Priest M."/>
            <person name="Roberts A."/>
            <person name="Saif S."/>
            <person name="Shea T."/>
            <person name="Sykes S."/>
            <person name="Wortman J."/>
            <person name="Nusbaum C."/>
            <person name="Birren B."/>
        </authorList>
    </citation>
    <scope>NUCLEOTIDE SEQUENCE</scope>
    <source>
        <strain evidence="2">CBS 10737</strain>
    </source>
</reference>
<protein>
    <submittedName>
        <fullName evidence="1">Uncharacterized protein</fullName>
    </submittedName>
</protein>
<dbReference type="RefSeq" id="XP_019013351.1">
    <property type="nucleotide sequence ID" value="XM_019153190.1"/>
</dbReference>
<dbReference type="KEGG" id="kpin:30169786"/>
<reference evidence="1" key="1">
    <citation type="submission" date="2013-07" db="EMBL/GenBank/DDBJ databases">
        <title>The Genome Sequence of Cryptococcus pinus CBS10737.</title>
        <authorList>
            <consortium name="The Broad Institute Genome Sequencing Platform"/>
            <person name="Cuomo C."/>
            <person name="Litvintseva A."/>
            <person name="Chen Y."/>
            <person name="Heitman J."/>
            <person name="Sun S."/>
            <person name="Springer D."/>
            <person name="Dromer F."/>
            <person name="Young S.K."/>
            <person name="Zeng Q."/>
            <person name="Gargeya S."/>
            <person name="Fitzgerald M."/>
            <person name="Abouelleil A."/>
            <person name="Alvarado L."/>
            <person name="Berlin A.M."/>
            <person name="Chapman S.B."/>
            <person name="Dewar J."/>
            <person name="Goldberg J."/>
            <person name="Griggs A."/>
            <person name="Gujja S."/>
            <person name="Hansen M."/>
            <person name="Howarth C."/>
            <person name="Imamovic A."/>
            <person name="Larimer J."/>
            <person name="McCowan C."/>
            <person name="Murphy C."/>
            <person name="Pearson M."/>
            <person name="Priest M."/>
            <person name="Roberts A."/>
            <person name="Saif S."/>
            <person name="Shea T."/>
            <person name="Sykes S."/>
            <person name="Wortman J."/>
            <person name="Nusbaum C."/>
            <person name="Birren B."/>
        </authorList>
    </citation>
    <scope>NUCLEOTIDE SEQUENCE [LARGE SCALE GENOMIC DNA]</scope>
    <source>
        <strain evidence="1">CBS 10737</strain>
    </source>
</reference>
<dbReference type="EMBL" id="KI894008">
    <property type="protein sequence ID" value="OCF52132.1"/>
    <property type="molecule type" value="Genomic_DNA"/>
</dbReference>
<dbReference type="AlphaFoldDB" id="A0A1B9I951"/>
<reference evidence="1" key="3">
    <citation type="submission" date="2016-07" db="EMBL/GenBank/DDBJ databases">
        <title>Evolution of pathogenesis and genome organization in the Tremellales.</title>
        <authorList>
            <person name="Cuomo C."/>
            <person name="Litvintseva A."/>
            <person name="Heitman J."/>
            <person name="Chen Y."/>
            <person name="Sun S."/>
            <person name="Springer D."/>
            <person name="Dromer F."/>
            <person name="Young S."/>
            <person name="Zeng Q."/>
            <person name="Chapman S."/>
            <person name="Gujja S."/>
            <person name="Saif S."/>
            <person name="Birren B."/>
        </authorList>
    </citation>
    <scope>NUCLEOTIDE SEQUENCE</scope>
    <source>
        <strain evidence="1">CBS 10737</strain>
    </source>
</reference>
<name>A0A1B9I951_9TREE</name>
<dbReference type="GeneID" id="30169786"/>
<evidence type="ECO:0000313" key="2">
    <source>
        <dbReference type="EMBL" id="WWC69635.1"/>
    </source>
</evidence>
<dbReference type="EMBL" id="CP144522">
    <property type="protein sequence ID" value="WWC69635.1"/>
    <property type="molecule type" value="Genomic_DNA"/>
</dbReference>
<organism evidence="1">
    <name type="scientific">Kwoniella pini CBS 10737</name>
    <dbReference type="NCBI Taxonomy" id="1296096"/>
    <lineage>
        <taxon>Eukaryota</taxon>
        <taxon>Fungi</taxon>
        <taxon>Dikarya</taxon>
        <taxon>Basidiomycota</taxon>
        <taxon>Agaricomycotina</taxon>
        <taxon>Tremellomycetes</taxon>
        <taxon>Tremellales</taxon>
        <taxon>Cryptococcaceae</taxon>
        <taxon>Kwoniella</taxon>
    </lineage>
</organism>
<evidence type="ECO:0000313" key="3">
    <source>
        <dbReference type="Proteomes" id="UP000094020"/>
    </source>
</evidence>
<sequence length="80" mass="8775">MGLNYLIYTHNSGFNFAGADWDKAMRDRSGGTNIGVVTYYAGGLNYVRFEKNSPWSGPEMGSINAILRDFVGAVQFVSSN</sequence>
<gene>
    <name evidence="1" type="ORF">I206_01417</name>
    <name evidence="2" type="ORF">I206_103578</name>
</gene>